<evidence type="ECO:0000313" key="4">
    <source>
        <dbReference type="Proteomes" id="UP000294530"/>
    </source>
</evidence>
<feature type="compositionally biased region" description="Basic residues" evidence="1">
    <location>
        <begin position="158"/>
        <end position="172"/>
    </location>
</feature>
<dbReference type="InterPro" id="IPR051044">
    <property type="entry name" value="MAG_DAG_Lipase"/>
</dbReference>
<dbReference type="PANTHER" id="PTHR11614">
    <property type="entry name" value="PHOSPHOLIPASE-RELATED"/>
    <property type="match status" value="1"/>
</dbReference>
<dbReference type="GeneID" id="94347282"/>
<dbReference type="FunFam" id="3.40.50.1820:FF:000338">
    <property type="entry name" value="Uncharacterized protein"/>
    <property type="match status" value="1"/>
</dbReference>
<dbReference type="KEGG" id="blac:94347282"/>
<accession>A0A976IHB4</accession>
<comment type="caution">
    <text evidence="3">The sequence shown here is derived from an EMBL/GenBank/DDBJ whole genome shotgun (WGS) entry which is preliminary data.</text>
</comment>
<feature type="compositionally biased region" description="Polar residues" evidence="1">
    <location>
        <begin position="218"/>
        <end position="234"/>
    </location>
</feature>
<name>A0A976IHB4_BRELC</name>
<feature type="compositionally biased region" description="Polar residues" evidence="1">
    <location>
        <begin position="391"/>
        <end position="420"/>
    </location>
</feature>
<feature type="compositionally biased region" description="Basic and acidic residues" evidence="1">
    <location>
        <begin position="76"/>
        <end position="87"/>
    </location>
</feature>
<gene>
    <name evidence="3" type="ORF">CCR75_003517</name>
</gene>
<evidence type="ECO:0000313" key="3">
    <source>
        <dbReference type="EMBL" id="TDH71794.1"/>
    </source>
</evidence>
<dbReference type="AlphaFoldDB" id="A0A976IHB4"/>
<organism evidence="3 4">
    <name type="scientific">Bremia lactucae</name>
    <name type="common">Lettuce downy mildew</name>
    <dbReference type="NCBI Taxonomy" id="4779"/>
    <lineage>
        <taxon>Eukaryota</taxon>
        <taxon>Sar</taxon>
        <taxon>Stramenopiles</taxon>
        <taxon>Oomycota</taxon>
        <taxon>Peronosporomycetes</taxon>
        <taxon>Peronosporales</taxon>
        <taxon>Peronosporaceae</taxon>
        <taxon>Bremia</taxon>
    </lineage>
</organism>
<feature type="compositionally biased region" description="Polar residues" evidence="1">
    <location>
        <begin position="131"/>
        <end position="150"/>
    </location>
</feature>
<feature type="region of interest" description="Disordered" evidence="1">
    <location>
        <begin position="18"/>
        <end position="240"/>
    </location>
</feature>
<dbReference type="InterPro" id="IPR022742">
    <property type="entry name" value="Hydrolase_4"/>
</dbReference>
<dbReference type="EMBL" id="SHOA02000015">
    <property type="protein sequence ID" value="TDH71794.1"/>
    <property type="molecule type" value="Genomic_DNA"/>
</dbReference>
<evidence type="ECO:0000256" key="1">
    <source>
        <dbReference type="SAM" id="MobiDB-lite"/>
    </source>
</evidence>
<feature type="region of interest" description="Disordered" evidence="1">
    <location>
        <begin position="331"/>
        <end position="362"/>
    </location>
</feature>
<keyword evidence="4" id="KW-1185">Reference proteome</keyword>
<evidence type="ECO:0000259" key="2">
    <source>
        <dbReference type="Pfam" id="PF12146"/>
    </source>
</evidence>
<feature type="compositionally biased region" description="Basic and acidic residues" evidence="1">
    <location>
        <begin position="96"/>
        <end position="107"/>
    </location>
</feature>
<dbReference type="Gene3D" id="3.40.50.1820">
    <property type="entry name" value="alpha/beta hydrolase"/>
    <property type="match status" value="1"/>
</dbReference>
<dbReference type="OrthoDB" id="2498029at2759"/>
<feature type="compositionally biased region" description="Polar residues" evidence="1">
    <location>
        <begin position="268"/>
        <end position="279"/>
    </location>
</feature>
<dbReference type="RefSeq" id="XP_067821293.1">
    <property type="nucleotide sequence ID" value="XM_067961611.1"/>
</dbReference>
<protein>
    <recommendedName>
        <fullName evidence="2">Serine aminopeptidase S33 domain-containing protein</fullName>
    </recommendedName>
</protein>
<feature type="region of interest" description="Disordered" evidence="1">
    <location>
        <begin position="391"/>
        <end position="446"/>
    </location>
</feature>
<dbReference type="Proteomes" id="UP000294530">
    <property type="component" value="Unassembled WGS sequence"/>
</dbReference>
<feature type="compositionally biased region" description="Polar residues" evidence="1">
    <location>
        <begin position="38"/>
        <end position="66"/>
    </location>
</feature>
<feature type="domain" description="Serine aminopeptidase S33" evidence="2">
    <location>
        <begin position="574"/>
        <end position="749"/>
    </location>
</feature>
<sequence>MSIIEEEPCHMRESRLDELEKHPDHIMPSNDGFEQAMENLSLQSRTKSSPNAVDSRPPSASLSYTSAKKKMNMPADNDKEPNARDSRAVSVPHRSSRLDFRHDVSEKRHSRHYASPSRQDQLSRNEEHYSNDMSMNQEDATHTRTWTPSSSEEDEHNRKHRSLQNRLKKSPKNTHAIATSIPLPSSKQKLVPRQTAKSPLRSLDRKLRKNKLIKIDSMHSSNSRNDNQSLGSRPSSKRDSVMLIKTRAKSSPMLPPFREPYAERQLVLSNAPQSNTTNLVRERMPRKTPRYNSPSRTSNSHKPKAFPPQSSQPCLTDIDMYEDLRAQEIKEATSSRRKRLESKPRARLPTYTDDSRQVSSCRESKTYVIVSPKKLNSANAAEAQQFVSRNPFLSSHRTRSSSLIPNKSPKSFPKNTTVPRSASASNLSSHGSMPSSPRPSTPHTPLRLRHYEGRFSNRRLQTLFYFSLFPAEKAPLRGIVLCLHGIGDHCRRNVNLYERLCREGFGVITYDLLNHGVSDLDQHKTRAHIGNFRHLVDDTNDFITFAKRFIYVDALRYWRTHYCVDNQKTSSEQTLQPELPLIIAGTSFGSLIGIHTILAGEHTFHAAVWGSPTIGVTWTPLLWAESKLSKPLAAILPTAKVVPAVQHDRLCRDPKFLRRFKADPLTSMDMITTRTGYESLQAMALLQDDKRVTDPGSAFCAVSTIFLAGSADGISDQQAALKFFGLMGNFDKEFKLFDGLFHLVYEEPEKEDVFRYLARWLHRRFPVATQVSDM</sequence>
<dbReference type="Pfam" id="PF12146">
    <property type="entry name" value="Hydrolase_4"/>
    <property type="match status" value="2"/>
</dbReference>
<dbReference type="InterPro" id="IPR029058">
    <property type="entry name" value="AB_hydrolase_fold"/>
</dbReference>
<feature type="domain" description="Serine aminopeptidase S33" evidence="2">
    <location>
        <begin position="476"/>
        <end position="547"/>
    </location>
</feature>
<dbReference type="SUPFAM" id="SSF53474">
    <property type="entry name" value="alpha/beta-Hydrolases"/>
    <property type="match status" value="1"/>
</dbReference>
<feature type="compositionally biased region" description="Basic and acidic residues" evidence="1">
    <location>
        <begin position="121"/>
        <end position="130"/>
    </location>
</feature>
<feature type="compositionally biased region" description="Low complexity" evidence="1">
    <location>
        <begin position="421"/>
        <end position="435"/>
    </location>
</feature>
<feature type="region of interest" description="Disordered" evidence="1">
    <location>
        <begin position="268"/>
        <end position="315"/>
    </location>
</feature>
<proteinExistence type="predicted"/>
<reference evidence="3 4" key="1">
    <citation type="journal article" date="2021" name="Genome Biol.">
        <title>AFLAP: assembly-free linkage analysis pipeline using k-mers from genome sequencing data.</title>
        <authorList>
            <person name="Fletcher K."/>
            <person name="Zhang L."/>
            <person name="Gil J."/>
            <person name="Han R."/>
            <person name="Cavanaugh K."/>
            <person name="Michelmore R."/>
        </authorList>
    </citation>
    <scope>NUCLEOTIDE SEQUENCE [LARGE SCALE GENOMIC DNA]</scope>
    <source>
        <strain evidence="3 4">SF5</strain>
    </source>
</reference>